<protein>
    <recommendedName>
        <fullName evidence="1">Filamentous haemagglutinin FhaB/tRNA nuclease CdiA-like TPS domain-containing protein</fullName>
    </recommendedName>
</protein>
<proteinExistence type="predicted"/>
<evidence type="ECO:0000259" key="1">
    <source>
        <dbReference type="SMART" id="SM00912"/>
    </source>
</evidence>
<dbReference type="SMART" id="SM00912">
    <property type="entry name" value="Haemagg_act"/>
    <property type="match status" value="1"/>
</dbReference>
<dbReference type="RefSeq" id="WP_027842802.1">
    <property type="nucleotide sequence ID" value="NZ_LMTZ01000031.1"/>
</dbReference>
<keyword evidence="3" id="KW-1185">Reference proteome</keyword>
<dbReference type="AlphaFoldDB" id="A0A0V7ZXP8"/>
<evidence type="ECO:0000313" key="2">
    <source>
        <dbReference type="EMBL" id="KST69243.1"/>
    </source>
</evidence>
<comment type="caution">
    <text evidence="2">The sequence shown here is derived from an EMBL/GenBank/DDBJ whole genome shotgun (WGS) entry which is preliminary data.</text>
</comment>
<accession>A0A0V7ZXP8</accession>
<organism evidence="2 3">
    <name type="scientific">Mastigocoleus testarum BC008</name>
    <dbReference type="NCBI Taxonomy" id="371196"/>
    <lineage>
        <taxon>Bacteria</taxon>
        <taxon>Bacillati</taxon>
        <taxon>Cyanobacteriota</taxon>
        <taxon>Cyanophyceae</taxon>
        <taxon>Nostocales</taxon>
        <taxon>Hapalosiphonaceae</taxon>
        <taxon>Mastigocoleus</taxon>
    </lineage>
</organism>
<sequence>MNRKQGIERLKQNICHIGVFRNLCGGFAKIVSHKNFLSLNNHIFQKSVGTIAGIAFCTLSGTSPSVAQISADTNLPDGQTVVTPGTTPGIDFLITGGTKVGNNLFHSFQNFSVPENGSAIFQNDANLTNIINRVTGDLESNINGLIQANGNANFFLINPNGIIFGPNASLNLGGSFIASTASSLRLSNGDEFSAINPTKPLLIISVPLGLQFGNQAKSITNQSQFNNSRTVLNSVGAPGGLVLQPFQTLAFVGGEIKGELGNITVPGGRIELGAVGENSFVGLNQGPQGFTLDYTNVEDFGDIELIRSVNDVSGPGGGNIQLQGQKINLEQSALFAVTFPNGIENGGVVNLYGDEININSSGIQAITLGNLQGADVALEAENISVQAESVVSAETRGSGQGGKLTISANNLEVVKSILGTETQVSGNAGDVLITTQDLNVRDGAQIATNAFEEGASGQLTVKASNSIELIGERGDGSVPSGLFSDNHSSEKSAGVSIETGKLNIRDGARISASTFAGGDGGQVTIQAKDYELIGSSQTGKLSGVFTNVEPGATGQGGNISLTSERLQIYEGAQISASTFSSGNAGRVSISASDSIEIQDLGLDTAFSGLFAQVEAKQDTSTATGKGGDILLDTGKLTLQGKQARISASTNDVGWGGNVTINVDELLVRDGSQIQAATTGMAPSGKLEVTATNKIELSGVDEVPSGLFTSTQGYLAAGSLDVNAKDLSILDGARISASSFGAGVGGSINVNASDTVKLTGTGTSSNTEVRSGLFVEATGTGKAGNIELNTRSLLLDDWGAIIAETASDDGGDISLKIADMIQMRNNSLISATAGANSKGGDGGNINIATNFLIAVPSENSDITANAFEGQGGNIQISARNIFGIEFREKLTSLSDITVSSSFGANGIVEITTPDIDPSQGITELPEQMTDTSNQIARGCGVDRVQIAKGQIRNRFVVIGKGGLPSNPEAILSSNTILEDLEITPILKPQDTAQQALSSTKNPIKVSDSNDSLVEAQSIVLNSQGEVLLTAQVSQRNHNRSWFSSISCYNN</sequence>
<dbReference type="InterPro" id="IPR011050">
    <property type="entry name" value="Pectin_lyase_fold/virulence"/>
</dbReference>
<dbReference type="Gene3D" id="2.160.20.10">
    <property type="entry name" value="Single-stranded right-handed beta-helix, Pectin lyase-like"/>
    <property type="match status" value="3"/>
</dbReference>
<name>A0A0V7ZXP8_9CYAN</name>
<gene>
    <name evidence="2" type="ORF">BC008_03380</name>
</gene>
<feature type="domain" description="Filamentous haemagglutinin FhaB/tRNA nuclease CdiA-like TPS" evidence="1">
    <location>
        <begin position="75"/>
        <end position="187"/>
    </location>
</feature>
<dbReference type="InterPro" id="IPR008638">
    <property type="entry name" value="FhaB/CdiA-like_TPS"/>
</dbReference>
<dbReference type="SUPFAM" id="SSF51126">
    <property type="entry name" value="Pectin lyase-like"/>
    <property type="match status" value="4"/>
</dbReference>
<dbReference type="OrthoDB" id="474851at2"/>
<dbReference type="Pfam" id="PF05860">
    <property type="entry name" value="TPS"/>
    <property type="match status" value="1"/>
</dbReference>
<dbReference type="EMBL" id="LMTZ01000031">
    <property type="protein sequence ID" value="KST69243.1"/>
    <property type="molecule type" value="Genomic_DNA"/>
</dbReference>
<evidence type="ECO:0000313" key="3">
    <source>
        <dbReference type="Proteomes" id="UP000053372"/>
    </source>
</evidence>
<dbReference type="InterPro" id="IPR012334">
    <property type="entry name" value="Pectin_lyas_fold"/>
</dbReference>
<dbReference type="Proteomes" id="UP000053372">
    <property type="component" value="Unassembled WGS sequence"/>
</dbReference>
<dbReference type="NCBIfam" id="TIGR01901">
    <property type="entry name" value="adhes_NPXG"/>
    <property type="match status" value="1"/>
</dbReference>
<reference evidence="2 3" key="1">
    <citation type="journal article" date="2015" name="Genome Announc.">
        <title>Draft Genome of the Euendolithic (true boring) Cyanobacterium Mastigocoleus testarum strain BC008.</title>
        <authorList>
            <person name="Guida B.S."/>
            <person name="Garcia-Pichel F."/>
        </authorList>
    </citation>
    <scope>NUCLEOTIDE SEQUENCE [LARGE SCALE GENOMIC DNA]</scope>
    <source>
        <strain evidence="2 3">BC008</strain>
    </source>
</reference>